<dbReference type="PANTHER" id="PTHR41313">
    <property type="entry name" value="ADENINE-SPECIFIC METHYLTRANSFERASE"/>
    <property type="match status" value="1"/>
</dbReference>
<dbReference type="InterPro" id="IPR029063">
    <property type="entry name" value="SAM-dependent_MTases_sf"/>
</dbReference>
<dbReference type="InterPro" id="IPR014001">
    <property type="entry name" value="Helicase_ATP-bd"/>
</dbReference>
<dbReference type="InterPro" id="IPR027417">
    <property type="entry name" value="P-loop_NTPase"/>
</dbReference>
<dbReference type="InterPro" id="IPR052933">
    <property type="entry name" value="DNA_Protect_Modify"/>
</dbReference>
<organism evidence="2 3">
    <name type="scientific">Mycolicibacterium chlorophenolicum</name>
    <dbReference type="NCBI Taxonomy" id="37916"/>
    <lineage>
        <taxon>Bacteria</taxon>
        <taxon>Bacillati</taxon>
        <taxon>Actinomycetota</taxon>
        <taxon>Actinomycetes</taxon>
        <taxon>Mycobacteriales</taxon>
        <taxon>Mycobacteriaceae</taxon>
        <taxon>Mycolicibacterium</taxon>
    </lineage>
</organism>
<dbReference type="SMART" id="SM00487">
    <property type="entry name" value="DEXDc"/>
    <property type="match status" value="1"/>
</dbReference>
<sequence length="1535" mass="165545">MLAGFPGWGPLAKAFDPRPEGVWADLADELDDLIGDLMGQAARVVDTSFFTPPALVAHVYDLLRAAGFAGGSVLDLGCGAGAFLHQAPPDLVSSMTGVEVDPISARIAAALVPQANIIAGDLREVALQSGRYDAAVGNVPFSAARVHDGALDFWGPLHEYFVLRALAAVRAGGYAVLVTSRHTLDAGEGLAASVRERADLIASVRLPSGYFAASGTAVVADVLVLRVREDGATPRGWLPVRGAESTVMSATVNGRYCQERVSGIWTAHPELVAGAMRLTGFDRLPLAVDAEDQDAAVAAAFASVTPLLIPYADAGTLAEEWADVRLIDDCGRKEGSLHIVDGQVVRVVDGELSAVNRPSAELRALIGLRDAAVALVEAESDWDRPDAEIEPLRVQSRALYDAYTARWGVLNRGTSTEGKPDPETGLPRLGWRVAPLGGFRTDPDAPLVLALETFDQDTGEAAAAPILTRRVNKRPRPAERAGSAGEALAICLGEGRGLDLDRVAQLCGLRDAQAAFEALGDLVYRDPADGRAVNARDYLSGNVRDKLREALAGAAIDADYERNVAALQAVLPPWLGREEIRIEVGSPWVSATDVSDFCAEVFGARARVEHIAPLAAWEVAGGTRRSISADAQIAYCTARLDAFELLQIGLNGAAPVVWDDVYDPESRSYRKVRNADATEAAEQKLAAIGERFSLWVWEDQARERRIVELYNHTMNARVLRQHDGAHLTFPGLADGIELWPWQADFVDRAVSTPAAFCAHEVGLGKTLTAIGLAMTLRQFGLANRVGFIVPQHLIEQATRQCYQAWPSGRFLIVTRADLHGDARRRFVARCATGDWDLVIMTHETFSSIPVPATVERAWLEDQLGELESYTRSVGYGSGKRIAAAVRSLKGRIERLRSSFNDASAINFAHLGLDYVIIDEADKFRRLPVATRADGFSLGSSKRALDLFLKVSLLRRANPQRPHACLMTGTPFTNTLAEGFVWQSMLTPDRLSETGLAHFDAWAAQFVRYEVLIETSPDGSGFRSKRRPSVIQNVPEMRTMLSEFMSMVRADSVGLQRPEAIRHTEVSEPTAGQRAFMAELVCRADALRTGRTQPGADNMLVVCGDGRKVALDPNLVGINEDAPKLAQVAERVAEVYHQNVDRLYAGSETPGSFQLVLCDLGTPKPGDSSSYGRLRAAMIAAGVPAGKIRFVHEATTPKAREGLFAGCRDGRVAVLIGSTSKVGIGTNIQSRLAALFHVDPTWTAAAWEQRNGRAIRNGNQNDVVDIYSFVSRGTFDAYMFGTVERKSRGFEQLYRVDGQAREIEDVGGDGTLTFAELKAAAAGNDLLRRQHELARRVRTLRLAHVTVTQNVRTLLTQAASAEASATAAERRVAALDDLAECLPSLGEVDAAQIAEGACSEGASLGWRAARGEWRHDRVSVRIVDADPGQRLELLFDYRTMWSEALPGKVRRRGAAAVAGWVSGWVAAWTGGVDAERADTAASMAQWQHRAQDARTTAEDVDLSEPADLLAARAELAEVDAAIAETVRADTGGAAAA</sequence>
<feature type="domain" description="Helicase ATP-binding" evidence="1">
    <location>
        <begin position="734"/>
        <end position="1001"/>
    </location>
</feature>
<dbReference type="CDD" id="cd02440">
    <property type="entry name" value="AdoMet_MTases"/>
    <property type="match status" value="1"/>
</dbReference>
<dbReference type="PANTHER" id="PTHR41313:SF1">
    <property type="entry name" value="DNA METHYLASE ADENINE-SPECIFIC DOMAIN-CONTAINING PROTEIN"/>
    <property type="match status" value="1"/>
</dbReference>
<dbReference type="EMBL" id="JYNL01000009">
    <property type="protein sequence ID" value="KMO82694.1"/>
    <property type="molecule type" value="Genomic_DNA"/>
</dbReference>
<dbReference type="STRING" id="37916.MCHLDSM_01317"/>
<name>A0A0J6WJC4_9MYCO</name>
<evidence type="ECO:0000313" key="2">
    <source>
        <dbReference type="EMBL" id="KMO82694.1"/>
    </source>
</evidence>
<proteinExistence type="predicted"/>
<keyword evidence="3" id="KW-1185">Reference proteome</keyword>
<reference evidence="2 3" key="1">
    <citation type="journal article" date="2015" name="Genome Biol. Evol.">
        <title>Characterization of Three Mycobacterium spp. with Potential Use in Bioremediation by Genome Sequencing and Comparative Genomics.</title>
        <authorList>
            <person name="Das S."/>
            <person name="Pettersson B.M."/>
            <person name="Behra P.R."/>
            <person name="Ramesh M."/>
            <person name="Dasgupta S."/>
            <person name="Bhattacharya A."/>
            <person name="Kirsebom L.A."/>
        </authorList>
    </citation>
    <scope>NUCLEOTIDE SEQUENCE [LARGE SCALE GENOMIC DNA]</scope>
    <source>
        <strain evidence="2 3">DSM 43826</strain>
    </source>
</reference>
<evidence type="ECO:0000313" key="3">
    <source>
        <dbReference type="Proteomes" id="UP000036513"/>
    </source>
</evidence>
<gene>
    <name evidence="2" type="ORF">MCHLDSM_01317</name>
</gene>
<dbReference type="SUPFAM" id="SSF53335">
    <property type="entry name" value="S-adenosyl-L-methionine-dependent methyltransferases"/>
    <property type="match status" value="1"/>
</dbReference>
<evidence type="ECO:0000259" key="1">
    <source>
        <dbReference type="SMART" id="SM00487"/>
    </source>
</evidence>
<dbReference type="SUPFAM" id="SSF52540">
    <property type="entry name" value="P-loop containing nucleoside triphosphate hydrolases"/>
    <property type="match status" value="2"/>
</dbReference>
<protein>
    <recommendedName>
        <fullName evidence="1">Helicase ATP-binding domain-containing protein</fullName>
    </recommendedName>
</protein>
<dbReference type="Gene3D" id="3.40.50.150">
    <property type="entry name" value="Vaccinia Virus protein VP39"/>
    <property type="match status" value="1"/>
</dbReference>
<dbReference type="Gene3D" id="3.40.50.300">
    <property type="entry name" value="P-loop containing nucleotide triphosphate hydrolases"/>
    <property type="match status" value="2"/>
</dbReference>
<accession>A0A0J6WJC4</accession>
<dbReference type="Proteomes" id="UP000036513">
    <property type="component" value="Unassembled WGS sequence"/>
</dbReference>
<dbReference type="PATRIC" id="fig|37916.4.peg.1210"/>
<dbReference type="PRINTS" id="PR00507">
    <property type="entry name" value="N12N6MTFRASE"/>
</dbReference>
<comment type="caution">
    <text evidence="2">The sequence shown here is derived from an EMBL/GenBank/DDBJ whole genome shotgun (WGS) entry which is preliminary data.</text>
</comment>